<evidence type="ECO:0000259" key="2">
    <source>
        <dbReference type="PROSITE" id="PS51194"/>
    </source>
</evidence>
<dbReference type="Pfam" id="PF00271">
    <property type="entry name" value="Helicase_C"/>
    <property type="match status" value="1"/>
</dbReference>
<reference evidence="3 4" key="1">
    <citation type="submission" date="2016-11" db="EMBL/GenBank/DDBJ databases">
        <title>Description of two novel members of the family Erysipelotrichaceae: Ileibacterium lipovorans gen. nov., sp. nov. and Dubosiella newyorkensis, gen. nov., sp. nov.</title>
        <authorList>
            <person name="Cox L.M."/>
            <person name="Sohn J."/>
            <person name="Tyrrell K.L."/>
            <person name="Citron D.M."/>
            <person name="Lawson P.A."/>
            <person name="Patel N.B."/>
            <person name="Iizumi T."/>
            <person name="Perez-Perez G.I."/>
            <person name="Goldstein E.J."/>
            <person name="Blaser M.J."/>
        </authorList>
    </citation>
    <scope>NUCLEOTIDE SEQUENCE [LARGE SCALE GENOMIC DNA]</scope>
    <source>
        <strain evidence="3 4">NYU-BL-A4</strain>
    </source>
</reference>
<protein>
    <submittedName>
        <fullName evidence="3">DEAD/DEAH box helicase</fullName>
    </submittedName>
</protein>
<dbReference type="InterPro" id="IPR000330">
    <property type="entry name" value="SNF2_N"/>
</dbReference>
<keyword evidence="3" id="KW-0347">Helicase</keyword>
<evidence type="ECO:0000313" key="3">
    <source>
        <dbReference type="EMBL" id="OLU46607.1"/>
    </source>
</evidence>
<dbReference type="OrthoDB" id="9760715at2"/>
<dbReference type="STRING" id="1862672.BO225_05400"/>
<dbReference type="InterPro" id="IPR050496">
    <property type="entry name" value="SNF2_RAD54_helicase_repair"/>
</dbReference>
<dbReference type="PROSITE" id="PS51194">
    <property type="entry name" value="HELICASE_CTER"/>
    <property type="match status" value="1"/>
</dbReference>
<dbReference type="GeneID" id="78275382"/>
<dbReference type="InterPro" id="IPR001650">
    <property type="entry name" value="Helicase_C-like"/>
</dbReference>
<feature type="domain" description="Helicase ATP-binding" evidence="1">
    <location>
        <begin position="14"/>
        <end position="178"/>
    </location>
</feature>
<dbReference type="AlphaFoldDB" id="A0A1U7NMT6"/>
<dbReference type="SUPFAM" id="SSF52540">
    <property type="entry name" value="P-loop containing nucleoside triphosphate hydrolases"/>
    <property type="match status" value="2"/>
</dbReference>
<dbReference type="InterPro" id="IPR027417">
    <property type="entry name" value="P-loop_NTPase"/>
</dbReference>
<name>A0A1U7NMT6_9FIRM</name>
<dbReference type="GO" id="GO:0004386">
    <property type="term" value="F:helicase activity"/>
    <property type="evidence" value="ECO:0007669"/>
    <property type="project" value="UniProtKB-KW"/>
</dbReference>
<feature type="domain" description="Helicase C-terminal" evidence="2">
    <location>
        <begin position="312"/>
        <end position="452"/>
    </location>
</feature>
<keyword evidence="3" id="KW-0547">Nucleotide-binding</keyword>
<dbReference type="PANTHER" id="PTHR45629">
    <property type="entry name" value="SNF2/RAD54 FAMILY MEMBER"/>
    <property type="match status" value="1"/>
</dbReference>
<dbReference type="Gene3D" id="3.40.50.10810">
    <property type="entry name" value="Tandem AAA-ATPase domain"/>
    <property type="match status" value="1"/>
</dbReference>
<dbReference type="GO" id="GO:0005524">
    <property type="term" value="F:ATP binding"/>
    <property type="evidence" value="ECO:0007669"/>
    <property type="project" value="InterPro"/>
</dbReference>
<keyword evidence="3" id="KW-0378">Hydrolase</keyword>
<evidence type="ECO:0000313" key="4">
    <source>
        <dbReference type="Proteomes" id="UP000186705"/>
    </source>
</evidence>
<dbReference type="EMBL" id="MPKA01000062">
    <property type="protein sequence ID" value="OLU46607.1"/>
    <property type="molecule type" value="Genomic_DNA"/>
</dbReference>
<evidence type="ECO:0000259" key="1">
    <source>
        <dbReference type="PROSITE" id="PS51192"/>
    </source>
</evidence>
<dbReference type="InterPro" id="IPR038718">
    <property type="entry name" value="SNF2-like_sf"/>
</dbReference>
<gene>
    <name evidence="3" type="ORF">BO225_05400</name>
</gene>
<dbReference type="PROSITE" id="PS51192">
    <property type="entry name" value="HELICASE_ATP_BIND_1"/>
    <property type="match status" value="1"/>
</dbReference>
<dbReference type="RefSeq" id="WP_076341257.1">
    <property type="nucleotide sequence ID" value="NZ_JBGNFS010000008.1"/>
</dbReference>
<keyword evidence="4" id="KW-1185">Reference proteome</keyword>
<organism evidence="3 4">
    <name type="scientific">Dubosiella newyorkensis</name>
    <dbReference type="NCBI Taxonomy" id="1862672"/>
    <lineage>
        <taxon>Bacteria</taxon>
        <taxon>Bacillati</taxon>
        <taxon>Bacillota</taxon>
        <taxon>Erysipelotrichia</taxon>
        <taxon>Erysipelotrichales</taxon>
        <taxon>Erysipelotrichaceae</taxon>
        <taxon>Dubosiella</taxon>
    </lineage>
</organism>
<dbReference type="Proteomes" id="UP000186705">
    <property type="component" value="Unassembled WGS sequence"/>
</dbReference>
<comment type="caution">
    <text evidence="3">The sequence shown here is derived from an EMBL/GenBank/DDBJ whole genome shotgun (WGS) entry which is preliminary data.</text>
</comment>
<dbReference type="Gene3D" id="3.40.50.300">
    <property type="entry name" value="P-loop containing nucleotide triphosphate hydrolases"/>
    <property type="match status" value="1"/>
</dbReference>
<keyword evidence="3" id="KW-0067">ATP-binding</keyword>
<dbReference type="PANTHER" id="PTHR45629:SF7">
    <property type="entry name" value="DNA EXCISION REPAIR PROTEIN ERCC-6-RELATED"/>
    <property type="match status" value="1"/>
</dbReference>
<dbReference type="InterPro" id="IPR014001">
    <property type="entry name" value="Helicase_ATP-bd"/>
</dbReference>
<sequence length="452" mass="51461">MTVFRPHSYQAKAIAWALDRPTCGLFLPMGAGKTVSTLSVISELLMFDVQKVLIIGPKRVVESTWPDEIQKWDHTRFLTWALITAPMAKGKAAIPSGKDIYLVSKDNVADLIDHLDQRWPFELVVIDELSTFKSPKAKRFKALRRVMPATKRFIGLTGTPAPKGIPDLWAQIYLMDQGERLGKTQRIFQARYLYPARMNGHVVYDWGVKDGAQEQIYDTVGDICMSIKQSECADLPPVTYIDRLIDLGVALQKYKTFKREKILEVCQGQMDDAIMAANAGVLTLFLSEFASGQIYTSDHKDVHTLHDMKLLELEDLMTSANGQPVMVFYYFKHEADRIRNHFEKQYSVRALDTHQDIEDWNVGKIDMLLVHPASAGHGLNLQKGGHIGVWYSLPNWNLELYQQANARIYRQGQQDPVVIYHILAKGTIDEDMLRALQSKEVTQRTLLDALRR</sequence>
<accession>A0A1U7NMT6</accession>
<dbReference type="SMART" id="SM00487">
    <property type="entry name" value="DEXDc"/>
    <property type="match status" value="1"/>
</dbReference>
<proteinExistence type="predicted"/>
<dbReference type="Pfam" id="PF00176">
    <property type="entry name" value="SNF2-rel_dom"/>
    <property type="match status" value="1"/>
</dbReference>